<dbReference type="EMBL" id="BTGD01000008">
    <property type="protein sequence ID" value="GMM56185.1"/>
    <property type="molecule type" value="Genomic_DNA"/>
</dbReference>
<evidence type="ECO:0000256" key="1">
    <source>
        <dbReference type="SAM" id="MobiDB-lite"/>
    </source>
</evidence>
<feature type="compositionally biased region" description="Polar residues" evidence="1">
    <location>
        <begin position="100"/>
        <end position="121"/>
    </location>
</feature>
<feature type="compositionally biased region" description="Polar residues" evidence="1">
    <location>
        <begin position="127"/>
        <end position="152"/>
    </location>
</feature>
<evidence type="ECO:0000313" key="3">
    <source>
        <dbReference type="Proteomes" id="UP001377567"/>
    </source>
</evidence>
<name>A0AAV5RX59_MAUHU</name>
<gene>
    <name evidence="2" type="ORF">DAKH74_028010</name>
</gene>
<comment type="caution">
    <text evidence="2">The sequence shown here is derived from an EMBL/GenBank/DDBJ whole genome shotgun (WGS) entry which is preliminary data.</text>
</comment>
<feature type="region of interest" description="Disordered" evidence="1">
    <location>
        <begin position="7"/>
        <end position="33"/>
    </location>
</feature>
<dbReference type="Proteomes" id="UP001377567">
    <property type="component" value="Unassembled WGS sequence"/>
</dbReference>
<proteinExistence type="predicted"/>
<evidence type="ECO:0000313" key="2">
    <source>
        <dbReference type="EMBL" id="GMM56185.1"/>
    </source>
</evidence>
<protein>
    <submittedName>
        <fullName evidence="2">Uncharacterized protein</fullName>
    </submittedName>
</protein>
<organism evidence="2 3">
    <name type="scientific">Maudiozyma humilis</name>
    <name type="common">Sour dough yeast</name>
    <name type="synonym">Kazachstania humilis</name>
    <dbReference type="NCBI Taxonomy" id="51915"/>
    <lineage>
        <taxon>Eukaryota</taxon>
        <taxon>Fungi</taxon>
        <taxon>Dikarya</taxon>
        <taxon>Ascomycota</taxon>
        <taxon>Saccharomycotina</taxon>
        <taxon>Saccharomycetes</taxon>
        <taxon>Saccharomycetales</taxon>
        <taxon>Saccharomycetaceae</taxon>
        <taxon>Maudiozyma</taxon>
    </lineage>
</organism>
<sequence length="219" mass="23801">MDLLDMFNGDGDTHGHHTSGVGNTGVNNGGSGIGSGPGSMDFQFEERIEEELFDRFDSDFDFIDWLVDKPATLSGETNGHSVREVTGGLYQQVTQSMVDLPSNASTSPFDLSAQSPTSAGSQMGMVSRTTSVLPWPSSQSPPADDGSTTQKTAVRRDRVPLKRTKSNPFYSPSKQIRNLVSKSKRKSSLSNLQKSYSTDVLPLGEQNVNVKRHNDDRKG</sequence>
<feature type="compositionally biased region" description="Polar residues" evidence="1">
    <location>
        <begin position="166"/>
        <end position="178"/>
    </location>
</feature>
<reference evidence="2 3" key="1">
    <citation type="journal article" date="2023" name="Elife">
        <title>Identification of key yeast species and microbe-microbe interactions impacting larval growth of Drosophila in the wild.</title>
        <authorList>
            <person name="Mure A."/>
            <person name="Sugiura Y."/>
            <person name="Maeda R."/>
            <person name="Honda K."/>
            <person name="Sakurai N."/>
            <person name="Takahashi Y."/>
            <person name="Watada M."/>
            <person name="Katoh T."/>
            <person name="Gotoh A."/>
            <person name="Gotoh Y."/>
            <person name="Taniguchi I."/>
            <person name="Nakamura K."/>
            <person name="Hayashi T."/>
            <person name="Katayama T."/>
            <person name="Uemura T."/>
            <person name="Hattori Y."/>
        </authorList>
    </citation>
    <scope>NUCLEOTIDE SEQUENCE [LARGE SCALE GENOMIC DNA]</scope>
    <source>
        <strain evidence="2 3">KH-74</strain>
    </source>
</reference>
<dbReference type="AlphaFoldDB" id="A0AAV5RX59"/>
<feature type="region of interest" description="Disordered" evidence="1">
    <location>
        <begin position="100"/>
        <end position="219"/>
    </location>
</feature>
<keyword evidence="3" id="KW-1185">Reference proteome</keyword>
<accession>A0AAV5RX59</accession>